<evidence type="ECO:0000256" key="11">
    <source>
        <dbReference type="ARBA" id="ARBA00049878"/>
    </source>
</evidence>
<feature type="compositionally biased region" description="Low complexity" evidence="12">
    <location>
        <begin position="155"/>
        <end position="168"/>
    </location>
</feature>
<dbReference type="Gene3D" id="3.90.1170.40">
    <property type="entry name" value="Molybdopterin biosynthesis MoaE subunit"/>
    <property type="match status" value="1"/>
</dbReference>
<evidence type="ECO:0000256" key="1">
    <source>
        <dbReference type="ARBA" id="ARBA00005046"/>
    </source>
</evidence>
<dbReference type="GO" id="GO:0030366">
    <property type="term" value="F:molybdopterin synthase activity"/>
    <property type="evidence" value="ECO:0007669"/>
    <property type="project" value="UniProtKB-EC"/>
</dbReference>
<dbReference type="Proteomes" id="UP001595974">
    <property type="component" value="Unassembled WGS sequence"/>
</dbReference>
<reference evidence="14" key="1">
    <citation type="journal article" date="2019" name="Int. J. Syst. Evol. Microbiol.">
        <title>The Global Catalogue of Microorganisms (GCM) 10K type strain sequencing project: providing services to taxonomists for standard genome sequencing and annotation.</title>
        <authorList>
            <consortium name="The Broad Institute Genomics Platform"/>
            <consortium name="The Broad Institute Genome Sequencing Center for Infectious Disease"/>
            <person name="Wu L."/>
            <person name="Ma J."/>
        </authorList>
    </citation>
    <scope>NUCLEOTIDE SEQUENCE [LARGE SCALE GENOMIC DNA]</scope>
    <source>
        <strain evidence="14">SHR3</strain>
    </source>
</reference>
<comment type="pathway">
    <text evidence="1">Cofactor biosynthesis; molybdopterin biosynthesis.</text>
</comment>
<evidence type="ECO:0000256" key="7">
    <source>
        <dbReference type="ARBA" id="ARBA00029745"/>
    </source>
</evidence>
<dbReference type="EC" id="2.8.1.12" evidence="3"/>
<evidence type="ECO:0000256" key="5">
    <source>
        <dbReference type="ARBA" id="ARBA00023150"/>
    </source>
</evidence>
<evidence type="ECO:0000313" key="14">
    <source>
        <dbReference type="Proteomes" id="UP001595974"/>
    </source>
</evidence>
<evidence type="ECO:0000256" key="6">
    <source>
        <dbReference type="ARBA" id="ARBA00026066"/>
    </source>
</evidence>
<evidence type="ECO:0000256" key="9">
    <source>
        <dbReference type="ARBA" id="ARBA00030781"/>
    </source>
</evidence>
<dbReference type="CDD" id="cd00756">
    <property type="entry name" value="MoaE"/>
    <property type="match status" value="1"/>
</dbReference>
<evidence type="ECO:0000256" key="12">
    <source>
        <dbReference type="SAM" id="MobiDB-lite"/>
    </source>
</evidence>
<gene>
    <name evidence="13" type="primary">moaE</name>
    <name evidence="13" type="ORF">ACFPTN_08715</name>
</gene>
<dbReference type="RefSeq" id="WP_232516583.1">
    <property type="nucleotide sequence ID" value="NZ_JBHSOG010000030.1"/>
</dbReference>
<accession>A0ABW1AQ79</accession>
<comment type="caution">
    <text evidence="13">The sequence shown here is derived from an EMBL/GenBank/DDBJ whole genome shotgun (WGS) entry which is preliminary data.</text>
</comment>
<keyword evidence="14" id="KW-1185">Reference proteome</keyword>
<evidence type="ECO:0000256" key="10">
    <source>
        <dbReference type="ARBA" id="ARBA00032474"/>
    </source>
</evidence>
<evidence type="ECO:0000256" key="4">
    <source>
        <dbReference type="ARBA" id="ARBA00013858"/>
    </source>
</evidence>
<proteinExistence type="inferred from homology"/>
<evidence type="ECO:0000256" key="8">
    <source>
        <dbReference type="ARBA" id="ARBA00030407"/>
    </source>
</evidence>
<feature type="region of interest" description="Disordered" evidence="12">
    <location>
        <begin position="155"/>
        <end position="180"/>
    </location>
</feature>
<comment type="similarity">
    <text evidence="2">Belongs to the MoaE family.</text>
</comment>
<evidence type="ECO:0000256" key="2">
    <source>
        <dbReference type="ARBA" id="ARBA00005426"/>
    </source>
</evidence>
<sequence>MEQRRMAGRDGIVSVQEADFDVGAEIAALGGERRDVGAVATFVGLVREANDGSGVSAMTLEHYPGMTERALGEIVAQARSRWPLLSVRVIHRVGRLVPGDRIVFVGVAASHRGEAFAACEFIMDYLKTRAPFWKREETPAGARWVDAREGDDAAAARWSGDAAAAAGAGEQGQDTRRRGR</sequence>
<name>A0ABW1AQ79_9RHOO</name>
<protein>
    <recommendedName>
        <fullName evidence="4">Molybdopterin synthase catalytic subunit</fullName>
        <ecNumber evidence="3">2.8.1.12</ecNumber>
    </recommendedName>
    <alternativeName>
        <fullName evidence="9">MPT synthase subunit 2</fullName>
    </alternativeName>
    <alternativeName>
        <fullName evidence="7">Molybdenum cofactor biosynthesis protein E</fullName>
    </alternativeName>
    <alternativeName>
        <fullName evidence="8">Molybdopterin-converting factor large subunit</fullName>
    </alternativeName>
    <alternativeName>
        <fullName evidence="10">Molybdopterin-converting factor subunit 2</fullName>
    </alternativeName>
</protein>
<evidence type="ECO:0000256" key="3">
    <source>
        <dbReference type="ARBA" id="ARBA00011950"/>
    </source>
</evidence>
<keyword evidence="5" id="KW-0501">Molybdenum cofactor biosynthesis</keyword>
<comment type="subunit">
    <text evidence="6">Heterotetramer of 2 MoaD subunits and 2 MoaE subunits. Also stable as homodimer. The enzyme changes between these two forms during catalysis.</text>
</comment>
<dbReference type="Pfam" id="PF02391">
    <property type="entry name" value="MoaE"/>
    <property type="match status" value="1"/>
</dbReference>
<organism evidence="13 14">
    <name type="scientific">Thauera sinica</name>
    <dbReference type="NCBI Taxonomy" id="2665146"/>
    <lineage>
        <taxon>Bacteria</taxon>
        <taxon>Pseudomonadati</taxon>
        <taxon>Pseudomonadota</taxon>
        <taxon>Betaproteobacteria</taxon>
        <taxon>Rhodocyclales</taxon>
        <taxon>Zoogloeaceae</taxon>
        <taxon>Thauera</taxon>
    </lineage>
</organism>
<dbReference type="EMBL" id="JBHSOG010000030">
    <property type="protein sequence ID" value="MFC5769455.1"/>
    <property type="molecule type" value="Genomic_DNA"/>
</dbReference>
<dbReference type="InterPro" id="IPR036563">
    <property type="entry name" value="MoaE_sf"/>
</dbReference>
<dbReference type="SUPFAM" id="SSF54690">
    <property type="entry name" value="Molybdopterin synthase subunit MoaE"/>
    <property type="match status" value="1"/>
</dbReference>
<dbReference type="InterPro" id="IPR003448">
    <property type="entry name" value="Mopterin_biosynth_MoaE"/>
</dbReference>
<evidence type="ECO:0000313" key="13">
    <source>
        <dbReference type="EMBL" id="MFC5769455.1"/>
    </source>
</evidence>
<dbReference type="PANTHER" id="PTHR23404">
    <property type="entry name" value="MOLYBDOPTERIN SYNTHASE RELATED"/>
    <property type="match status" value="1"/>
</dbReference>
<keyword evidence="13" id="KW-0808">Transferase</keyword>
<comment type="catalytic activity">
    <reaction evidence="11">
        <text>2 [molybdopterin-synthase sulfur-carrier protein]-C-terminal-Gly-aminoethanethioate + cyclic pyranopterin phosphate + H2O = molybdopterin + 2 [molybdopterin-synthase sulfur-carrier protein]-C-terminal Gly-Gly + 2 H(+)</text>
        <dbReference type="Rhea" id="RHEA:26333"/>
        <dbReference type="Rhea" id="RHEA-COMP:12202"/>
        <dbReference type="Rhea" id="RHEA-COMP:19907"/>
        <dbReference type="ChEBI" id="CHEBI:15377"/>
        <dbReference type="ChEBI" id="CHEBI:15378"/>
        <dbReference type="ChEBI" id="CHEBI:58698"/>
        <dbReference type="ChEBI" id="CHEBI:59648"/>
        <dbReference type="ChEBI" id="CHEBI:90778"/>
        <dbReference type="ChEBI" id="CHEBI:232372"/>
        <dbReference type="EC" id="2.8.1.12"/>
    </reaction>
</comment>
<dbReference type="NCBIfam" id="NF007959">
    <property type="entry name" value="PRK10678.1"/>
    <property type="match status" value="1"/>
</dbReference>